<evidence type="ECO:0000259" key="1">
    <source>
        <dbReference type="Pfam" id="PF01814"/>
    </source>
</evidence>
<dbReference type="Pfam" id="PF01814">
    <property type="entry name" value="Hemerythrin"/>
    <property type="match status" value="1"/>
</dbReference>
<organism evidence="2 3">
    <name type="scientific">Celeribacter neptunius</name>
    <dbReference type="NCBI Taxonomy" id="588602"/>
    <lineage>
        <taxon>Bacteria</taxon>
        <taxon>Pseudomonadati</taxon>
        <taxon>Pseudomonadota</taxon>
        <taxon>Alphaproteobacteria</taxon>
        <taxon>Rhodobacterales</taxon>
        <taxon>Roseobacteraceae</taxon>
        <taxon>Celeribacter</taxon>
    </lineage>
</organism>
<dbReference type="Proteomes" id="UP000199630">
    <property type="component" value="Unassembled WGS sequence"/>
</dbReference>
<dbReference type="InterPro" id="IPR012312">
    <property type="entry name" value="Hemerythrin-like"/>
</dbReference>
<gene>
    <name evidence="2" type="ORF">SAMN04487991_2072</name>
</gene>
<dbReference type="RefSeq" id="WP_090060608.1">
    <property type="nucleotide sequence ID" value="NZ_FORH01000003.1"/>
</dbReference>
<protein>
    <submittedName>
        <fullName evidence="2">Hemerythrin HHE cation binding domain-containing protein</fullName>
    </submittedName>
</protein>
<evidence type="ECO:0000313" key="2">
    <source>
        <dbReference type="EMBL" id="SFJ41049.1"/>
    </source>
</evidence>
<dbReference type="AlphaFoldDB" id="A0A1I3R5W9"/>
<proteinExistence type="predicted"/>
<keyword evidence="3" id="KW-1185">Reference proteome</keyword>
<name>A0A1I3R5W9_9RHOB</name>
<reference evidence="3" key="1">
    <citation type="submission" date="2016-10" db="EMBL/GenBank/DDBJ databases">
        <authorList>
            <person name="Varghese N."/>
            <person name="Submissions S."/>
        </authorList>
    </citation>
    <scope>NUCLEOTIDE SEQUENCE [LARGE SCALE GENOMIC DNA]</scope>
    <source>
        <strain evidence="3">DSM 26471</strain>
    </source>
</reference>
<dbReference type="EMBL" id="FORH01000003">
    <property type="protein sequence ID" value="SFJ41049.1"/>
    <property type="molecule type" value="Genomic_DNA"/>
</dbReference>
<dbReference type="OrthoDB" id="7619676at2"/>
<feature type="domain" description="Hemerythrin-like" evidence="1">
    <location>
        <begin position="26"/>
        <end position="159"/>
    </location>
</feature>
<accession>A0A1I3R5W9</accession>
<dbReference type="STRING" id="588602.SAMN04487991_2072"/>
<dbReference type="Gene3D" id="1.20.120.520">
    <property type="entry name" value="nmb1532 protein domain like"/>
    <property type="match status" value="1"/>
</dbReference>
<evidence type="ECO:0000313" key="3">
    <source>
        <dbReference type="Proteomes" id="UP000199630"/>
    </source>
</evidence>
<sequence>MKSVISNTRRGNPGDDATKLELLEEPLEFIKEDHMHMRAVCDQIDHIADTPLPKKIEISNVLRALSNEVPLLVKDEEEDLAALILARCTPDDEIEVTLERLHREHLILSEQLPAIRRTLEVLHDAHRRATEQERTELRAFSHQLRQHIIVENALLLPFAKARLTEDDLTTLRNKMITRRIQTMVR</sequence>